<proteinExistence type="predicted"/>
<dbReference type="NCBIfam" id="TIGR00843">
    <property type="entry name" value="benE"/>
    <property type="match status" value="1"/>
</dbReference>
<dbReference type="EMBL" id="JAAIKE010000004">
    <property type="protein sequence ID" value="NEX47345.1"/>
    <property type="molecule type" value="Genomic_DNA"/>
</dbReference>
<dbReference type="AlphaFoldDB" id="A0A6B3RTS8"/>
<keyword evidence="3" id="KW-1185">Reference proteome</keyword>
<dbReference type="PANTHER" id="PTHR30199">
    <property type="entry name" value="MFS FAMILY TRANSPORTER, PREDICTED SUBSTRATE BENZOATE"/>
    <property type="match status" value="1"/>
</dbReference>
<feature type="transmembrane region" description="Helical" evidence="1">
    <location>
        <begin position="285"/>
        <end position="307"/>
    </location>
</feature>
<keyword evidence="1" id="KW-0472">Membrane</keyword>
<protein>
    <submittedName>
        <fullName evidence="2">Benzoate/H(+) symporter BenE family transporter</fullName>
    </submittedName>
</protein>
<dbReference type="GO" id="GO:0042925">
    <property type="term" value="F:benzoate transmembrane transporter activity"/>
    <property type="evidence" value="ECO:0007669"/>
    <property type="project" value="InterPro"/>
</dbReference>
<feature type="transmembrane region" description="Helical" evidence="1">
    <location>
        <begin position="140"/>
        <end position="158"/>
    </location>
</feature>
<accession>A0A6B3RTS8</accession>
<feature type="transmembrane region" description="Helical" evidence="1">
    <location>
        <begin position="74"/>
        <end position="104"/>
    </location>
</feature>
<dbReference type="Pfam" id="PF03594">
    <property type="entry name" value="BenE"/>
    <property type="match status" value="1"/>
</dbReference>
<reference evidence="2 3" key="1">
    <citation type="submission" date="2020-02" db="EMBL/GenBank/DDBJ databases">
        <title>Rhodobacter algicola sp. nov., isolated from microalga culture.</title>
        <authorList>
            <person name="Park C.-Y."/>
        </authorList>
    </citation>
    <scope>NUCLEOTIDE SEQUENCE [LARGE SCALE GENOMIC DNA]</scope>
    <source>
        <strain evidence="2 3">ETT8</strain>
    </source>
</reference>
<feature type="transmembrane region" description="Helical" evidence="1">
    <location>
        <begin position="313"/>
        <end position="335"/>
    </location>
</feature>
<feature type="transmembrane region" description="Helical" evidence="1">
    <location>
        <begin position="200"/>
        <end position="220"/>
    </location>
</feature>
<sequence length="380" mass="37323">MQISLISAALVAALVGYGSTIALVLAAAAAVGADAGQTASWVLAVSLAKAAGSAWLSVWNRVPVVLAWSTPGAALIAATTGVTLPQAVGAFVLAGALVALTAAVRPLGRLVASIPDGIAAAMLAGVLLPFCLRGAGAAEAAPGLVMPMVAVFALVRLWNPALAVLAALAAGLALAFGGGAAVLPALAVPMPAPVPVLPEWDLGVLLGLGVPLYLVTMASQNLPGFAVMRAAGYEPPVSRALAVTGGLSAVSALFGAHTVNMAAITAAICMGDDVHPDRAQRWKVGLAYAGVWVVLGLSSPAILALLAALPPQVMAALVALALLGPLMGALTGAFAAPQTRFAATITLAVGGSGVAVFGVGAAFWGLVAGLVVYGLERARA</sequence>
<organism evidence="2 3">
    <name type="scientific">Pseudotabrizicola algicola</name>
    <dbReference type="NCBI Taxonomy" id="2709381"/>
    <lineage>
        <taxon>Bacteria</taxon>
        <taxon>Pseudomonadati</taxon>
        <taxon>Pseudomonadota</taxon>
        <taxon>Alphaproteobacteria</taxon>
        <taxon>Rhodobacterales</taxon>
        <taxon>Paracoccaceae</taxon>
        <taxon>Pseudotabrizicola</taxon>
    </lineage>
</organism>
<keyword evidence="1" id="KW-0812">Transmembrane</keyword>
<feature type="transmembrane region" description="Helical" evidence="1">
    <location>
        <begin position="240"/>
        <end position="264"/>
    </location>
</feature>
<dbReference type="RefSeq" id="WP_164612962.1">
    <property type="nucleotide sequence ID" value="NZ_JAAIKE010000004.1"/>
</dbReference>
<feature type="transmembrane region" description="Helical" evidence="1">
    <location>
        <begin position="347"/>
        <end position="375"/>
    </location>
</feature>
<feature type="transmembrane region" description="Helical" evidence="1">
    <location>
        <begin position="42"/>
        <end position="62"/>
    </location>
</feature>
<gene>
    <name evidence="2" type="primary">benE</name>
    <name evidence="2" type="ORF">G3572_14105</name>
</gene>
<dbReference type="Proteomes" id="UP000481421">
    <property type="component" value="Unassembled WGS sequence"/>
</dbReference>
<comment type="caution">
    <text evidence="2">The sequence shown here is derived from an EMBL/GenBank/DDBJ whole genome shotgun (WGS) entry which is preliminary data.</text>
</comment>
<dbReference type="InterPro" id="IPR004711">
    <property type="entry name" value="Benzoate_Transporter"/>
</dbReference>
<dbReference type="PANTHER" id="PTHR30199:SF0">
    <property type="entry name" value="INNER MEMBRANE PROTEIN YDCO"/>
    <property type="match status" value="1"/>
</dbReference>
<name>A0A6B3RTS8_9RHOB</name>
<dbReference type="GO" id="GO:0005886">
    <property type="term" value="C:plasma membrane"/>
    <property type="evidence" value="ECO:0007669"/>
    <property type="project" value="TreeGrafter"/>
</dbReference>
<evidence type="ECO:0000313" key="3">
    <source>
        <dbReference type="Proteomes" id="UP000481421"/>
    </source>
</evidence>
<feature type="transmembrane region" description="Helical" evidence="1">
    <location>
        <begin position="164"/>
        <end position="188"/>
    </location>
</feature>
<feature type="transmembrane region" description="Helical" evidence="1">
    <location>
        <begin position="110"/>
        <end position="128"/>
    </location>
</feature>
<keyword evidence="1" id="KW-1133">Transmembrane helix</keyword>
<evidence type="ECO:0000313" key="2">
    <source>
        <dbReference type="EMBL" id="NEX47345.1"/>
    </source>
</evidence>
<evidence type="ECO:0000256" key="1">
    <source>
        <dbReference type="SAM" id="Phobius"/>
    </source>
</evidence>